<proteinExistence type="predicted"/>
<protein>
    <submittedName>
        <fullName evidence="1">Uncharacterized protein</fullName>
    </submittedName>
</protein>
<gene>
    <name evidence="1" type="ORF">DHEL01_v212103</name>
</gene>
<keyword evidence="2" id="KW-1185">Reference proteome</keyword>
<organism evidence="1 2">
    <name type="scientific">Diaporthe helianthi</name>
    <dbReference type="NCBI Taxonomy" id="158607"/>
    <lineage>
        <taxon>Eukaryota</taxon>
        <taxon>Fungi</taxon>
        <taxon>Dikarya</taxon>
        <taxon>Ascomycota</taxon>
        <taxon>Pezizomycotina</taxon>
        <taxon>Sordariomycetes</taxon>
        <taxon>Sordariomycetidae</taxon>
        <taxon>Diaporthales</taxon>
        <taxon>Diaporthaceae</taxon>
        <taxon>Diaporthe</taxon>
    </lineage>
</organism>
<evidence type="ECO:0000313" key="2">
    <source>
        <dbReference type="Proteomes" id="UP000094444"/>
    </source>
</evidence>
<name>A0A2P5HGX8_DIAHE</name>
<dbReference type="EMBL" id="MAVT02002220">
    <property type="protein sequence ID" value="POS69505.1"/>
    <property type="molecule type" value="Genomic_DNA"/>
</dbReference>
<dbReference type="Proteomes" id="UP000094444">
    <property type="component" value="Unassembled WGS sequence"/>
</dbReference>
<reference evidence="1" key="1">
    <citation type="submission" date="2017-09" db="EMBL/GenBank/DDBJ databases">
        <title>Polyketide synthases of a Diaporthe helianthi virulent isolate.</title>
        <authorList>
            <person name="Baroncelli R."/>
        </authorList>
    </citation>
    <scope>NUCLEOTIDE SEQUENCE [LARGE SCALE GENOMIC DNA]</scope>
    <source>
        <strain evidence="1">7/96</strain>
    </source>
</reference>
<sequence>MASDIEHEAVLGHKSLQDFIPIKPVTETTKELTAHVVIKNSPAEGFVYVLLKQWRKDIASSPRRETWGVVQEPLEAALIYSDLRGGHISDGITPEITEDQLAKNGTERGKLSIITFEGLARALLWVLRGNAKLPENVSIVMNLGYGLVTFHMALASTSLVRLIRNLVDEGNNTLSLCTVSNTSMEFFGRGWPSRVTQAIDSEEHNMDRYEWQAAPADTREQQPEDVEPAGALALFRRSCQQKGRDKRAVLLMSLFQYSLLDVEPNTFIRVQKLSNPEAVYQVKYEHVDHLVGTSIAIDKRIVYFGPIKNVGRVIVPKYVSGFEFDNKIGQVVVSLSARRSRPEIEYAGGLRGEDGYSPQVYCEMTLPEYLGAPPVPTTSPAHTVDLSKLLLMYIYIWAGSNLPLVYMPVTLPADQYMVEQQLRRLVAKELIEIQSPTANPFIGVGRLRLYSTLKLTEIGRRTTVLLLTGKIQSIHVAHFLAQTISDDSHEAATSERAVLNIATVLETKEGLTQLARIVDTTRANQGSIKFFEKEAGLENGPAAHMKRGPLWLCLSLWSEMRVNQNYRGEEDTYRQSSTASRILDLLAGADQPGALVIHRLRSFEWDHTLENLREVLETTREADCLFPNELSRGDLLSIEKALVRAFLDKLAYIPMSHNIPDEMPFAYDLGSNRPIQSPDGPQKFQLDEEHCRSIDRLPGGRLAPGIFCIYTCMTLEEDENRQPRWLGVFLDPEKYFM</sequence>
<dbReference type="OrthoDB" id="5229411at2759"/>
<dbReference type="InParanoid" id="A0A2P5HGX8"/>
<dbReference type="AlphaFoldDB" id="A0A2P5HGX8"/>
<comment type="caution">
    <text evidence="1">The sequence shown here is derived from an EMBL/GenBank/DDBJ whole genome shotgun (WGS) entry which is preliminary data.</text>
</comment>
<accession>A0A2P5HGX8</accession>
<evidence type="ECO:0000313" key="1">
    <source>
        <dbReference type="EMBL" id="POS69505.1"/>
    </source>
</evidence>